<evidence type="ECO:0000313" key="2">
    <source>
        <dbReference type="Ensembl" id="ENSSSCP00000055359.1"/>
    </source>
</evidence>
<feature type="compositionally biased region" description="Basic residues" evidence="1">
    <location>
        <begin position="176"/>
        <end position="189"/>
    </location>
</feature>
<accession>A0A287BFK8</accession>
<dbReference type="Bgee" id="ENSSSCG00000038527">
    <property type="expression patterns" value="Expressed in hindlimb bud and 7 other cell types or tissues"/>
</dbReference>
<sequence length="217" mass="23150">MKVTGGGLQAQPASWPGFQVSRGKERTGERSGSPPALPPSRRTSPVARLCVSCCLPGPFFLTSPTLALTICSLYFSPFSSRAPAAAEEPSAQPPARASLPCPTVGPLGSARAPDLGFATGSEPSGCGYRRWAAESEAFQAGTLDFPSPTFLSPPFGICSSSSCRPARRGSTTWRPKNYKSLHPPRRGRERRGAERSDALWLEMETNKENGGGRLHLF</sequence>
<dbReference type="AlphaFoldDB" id="A0A287BFK8"/>
<reference evidence="2" key="3">
    <citation type="submission" date="2025-08" db="UniProtKB">
        <authorList>
            <consortium name="Ensembl"/>
        </authorList>
    </citation>
    <scope>IDENTIFICATION</scope>
</reference>
<protein>
    <submittedName>
        <fullName evidence="2">Uncharacterized protein</fullName>
    </submittedName>
</protein>
<name>A0A287BFK8_PIG</name>
<evidence type="ECO:0000313" key="3">
    <source>
        <dbReference type="Proteomes" id="UP000008227"/>
    </source>
</evidence>
<reference evidence="2" key="4">
    <citation type="submission" date="2025-09" db="UniProtKB">
        <authorList>
            <consortium name="Ensembl"/>
        </authorList>
    </citation>
    <scope>IDENTIFICATION</scope>
</reference>
<dbReference type="InParanoid" id="A0A287BFK8"/>
<feature type="region of interest" description="Disordered" evidence="1">
    <location>
        <begin position="1"/>
        <end position="43"/>
    </location>
</feature>
<reference evidence="2" key="2">
    <citation type="journal article" date="2020" name="Gigascience">
        <title>An improved pig reference genome sequence to enable pig genetics and genomics research.</title>
        <authorList>
            <person name="Warr A."/>
            <person name="Affara N."/>
            <person name="Aken B."/>
            <person name="Beiki H."/>
            <person name="Bickhart D.M."/>
            <person name="Billis K."/>
            <person name="Chow W."/>
            <person name="Eory L."/>
            <person name="Finlayson H.A."/>
            <person name="Flicek P."/>
            <person name="Giron C.G."/>
            <person name="Griffin D.K."/>
            <person name="Hall R."/>
            <person name="Hannum G."/>
            <person name="Hourlier T."/>
            <person name="Howe K."/>
            <person name="Hume D.A."/>
            <person name="Izuogu O."/>
            <person name="Kim K."/>
            <person name="Koren S."/>
            <person name="Liu H."/>
            <person name="Manchanda N."/>
            <person name="Martin F.J."/>
            <person name="Nonneman D.J."/>
            <person name="O'Connor R.E."/>
            <person name="Phillippy A.M."/>
            <person name="Rohrer G.A."/>
            <person name="Rosen B.D."/>
            <person name="Rund L.A."/>
            <person name="Sargent C.A."/>
            <person name="Schook L.B."/>
            <person name="Schroeder S.G."/>
            <person name="Schwartz A.S."/>
            <person name="Skinner B.M."/>
            <person name="Talbot R."/>
            <person name="Tseng E."/>
            <person name="Tuggle C.K."/>
            <person name="Watson M."/>
            <person name="Smith T.P.L."/>
            <person name="Archibald A.L."/>
        </authorList>
    </citation>
    <scope>NUCLEOTIDE SEQUENCE [LARGE SCALE GENOMIC DNA]</scope>
    <source>
        <strain evidence="2">Duroc</strain>
    </source>
</reference>
<dbReference type="GlyGen" id="A0A287BFK8">
    <property type="glycosylation" value="1 site"/>
</dbReference>
<feature type="region of interest" description="Disordered" evidence="1">
    <location>
        <begin position="167"/>
        <end position="194"/>
    </location>
</feature>
<dbReference type="Proteomes" id="UP000008227">
    <property type="component" value="Chromosome 1"/>
</dbReference>
<evidence type="ECO:0000256" key="1">
    <source>
        <dbReference type="SAM" id="MobiDB-lite"/>
    </source>
</evidence>
<dbReference type="Ensembl" id="ENSSSCT00000053025.2">
    <property type="protein sequence ID" value="ENSSSCP00000055359.1"/>
    <property type="gene ID" value="ENSSSCG00000038527.2"/>
</dbReference>
<reference evidence="3" key="1">
    <citation type="submission" date="2009-11" db="EMBL/GenBank/DDBJ databases">
        <authorList>
            <consortium name="Porcine genome sequencing project"/>
        </authorList>
    </citation>
    <scope>NUCLEOTIDE SEQUENCE [LARGE SCALE GENOMIC DNA]</scope>
    <source>
        <strain evidence="3">Duroc</strain>
    </source>
</reference>
<proteinExistence type="predicted"/>
<keyword evidence="3" id="KW-1185">Reference proteome</keyword>
<organism evidence="2 3">
    <name type="scientific">Sus scrofa</name>
    <name type="common">Pig</name>
    <dbReference type="NCBI Taxonomy" id="9823"/>
    <lineage>
        <taxon>Eukaryota</taxon>
        <taxon>Metazoa</taxon>
        <taxon>Chordata</taxon>
        <taxon>Craniata</taxon>
        <taxon>Vertebrata</taxon>
        <taxon>Euteleostomi</taxon>
        <taxon>Mammalia</taxon>
        <taxon>Eutheria</taxon>
        <taxon>Laurasiatheria</taxon>
        <taxon>Artiodactyla</taxon>
        <taxon>Suina</taxon>
        <taxon>Suidae</taxon>
        <taxon>Sus</taxon>
    </lineage>
</organism>